<keyword evidence="3" id="KW-1185">Reference proteome</keyword>
<evidence type="ECO:0000313" key="3">
    <source>
        <dbReference type="Proteomes" id="UP000735302"/>
    </source>
</evidence>
<gene>
    <name evidence="2" type="ORF">PoB_001720100</name>
</gene>
<comment type="caution">
    <text evidence="2">The sequence shown here is derived from an EMBL/GenBank/DDBJ whole genome shotgun (WGS) entry which is preliminary data.</text>
</comment>
<dbReference type="AlphaFoldDB" id="A0AAV3YUD9"/>
<reference evidence="2 3" key="1">
    <citation type="journal article" date="2021" name="Elife">
        <title>Chloroplast acquisition without the gene transfer in kleptoplastic sea slugs, Plakobranchus ocellatus.</title>
        <authorList>
            <person name="Maeda T."/>
            <person name="Takahashi S."/>
            <person name="Yoshida T."/>
            <person name="Shimamura S."/>
            <person name="Takaki Y."/>
            <person name="Nagai Y."/>
            <person name="Toyoda A."/>
            <person name="Suzuki Y."/>
            <person name="Arimoto A."/>
            <person name="Ishii H."/>
            <person name="Satoh N."/>
            <person name="Nishiyama T."/>
            <person name="Hasebe M."/>
            <person name="Maruyama T."/>
            <person name="Minagawa J."/>
            <person name="Obokata J."/>
            <person name="Shigenobu S."/>
        </authorList>
    </citation>
    <scope>NUCLEOTIDE SEQUENCE [LARGE SCALE GENOMIC DNA]</scope>
</reference>
<protein>
    <submittedName>
        <fullName evidence="2">Uncharacterized protein</fullName>
    </submittedName>
</protein>
<dbReference type="EMBL" id="BLXT01002056">
    <property type="protein sequence ID" value="GFN90695.1"/>
    <property type="molecule type" value="Genomic_DNA"/>
</dbReference>
<evidence type="ECO:0000256" key="1">
    <source>
        <dbReference type="SAM" id="MobiDB-lite"/>
    </source>
</evidence>
<organism evidence="2 3">
    <name type="scientific">Plakobranchus ocellatus</name>
    <dbReference type="NCBI Taxonomy" id="259542"/>
    <lineage>
        <taxon>Eukaryota</taxon>
        <taxon>Metazoa</taxon>
        <taxon>Spiralia</taxon>
        <taxon>Lophotrochozoa</taxon>
        <taxon>Mollusca</taxon>
        <taxon>Gastropoda</taxon>
        <taxon>Heterobranchia</taxon>
        <taxon>Euthyneura</taxon>
        <taxon>Panpulmonata</taxon>
        <taxon>Sacoglossa</taxon>
        <taxon>Placobranchoidea</taxon>
        <taxon>Plakobranchidae</taxon>
        <taxon>Plakobranchus</taxon>
    </lineage>
</organism>
<feature type="region of interest" description="Disordered" evidence="1">
    <location>
        <begin position="39"/>
        <end position="59"/>
    </location>
</feature>
<sequence>MLDDVCEETALNTFWQDWRLSLVSTTILSSASPHQGNLRLLGLPSGRGADGGARTRDRRVPAYLRADSQATVLPTPPYTVMD</sequence>
<dbReference type="Proteomes" id="UP000735302">
    <property type="component" value="Unassembled WGS sequence"/>
</dbReference>
<name>A0AAV3YUD9_9GAST</name>
<evidence type="ECO:0000313" key="2">
    <source>
        <dbReference type="EMBL" id="GFN90695.1"/>
    </source>
</evidence>
<accession>A0AAV3YUD9</accession>
<proteinExistence type="predicted"/>